<comment type="caution">
    <text evidence="1">The sequence shown here is derived from an EMBL/GenBank/DDBJ whole genome shotgun (WGS) entry which is preliminary data.</text>
</comment>
<reference evidence="1" key="2">
    <citation type="journal article" date="2023" name="Science">
        <title>Genomic signatures of disease resistance in endangered staghorn corals.</title>
        <authorList>
            <person name="Vollmer S.V."/>
            <person name="Selwyn J.D."/>
            <person name="Despard B.A."/>
            <person name="Roesel C.L."/>
        </authorList>
    </citation>
    <scope>NUCLEOTIDE SEQUENCE</scope>
    <source>
        <strain evidence="1">K2</strain>
    </source>
</reference>
<evidence type="ECO:0000313" key="2">
    <source>
        <dbReference type="Proteomes" id="UP001249851"/>
    </source>
</evidence>
<proteinExistence type="predicted"/>
<reference evidence="1" key="1">
    <citation type="journal article" date="2023" name="G3 (Bethesda)">
        <title>Whole genome assembly and annotation of the endangered Caribbean coral Acropora cervicornis.</title>
        <authorList>
            <person name="Selwyn J.D."/>
            <person name="Vollmer S.V."/>
        </authorList>
    </citation>
    <scope>NUCLEOTIDE SEQUENCE</scope>
    <source>
        <strain evidence="1">K2</strain>
    </source>
</reference>
<dbReference type="AlphaFoldDB" id="A0AAD9V2R1"/>
<keyword evidence="2" id="KW-1185">Reference proteome</keyword>
<gene>
    <name evidence="1" type="ORF">P5673_018728</name>
</gene>
<protein>
    <submittedName>
        <fullName evidence="1">Uncharacterized protein</fullName>
    </submittedName>
</protein>
<evidence type="ECO:0000313" key="1">
    <source>
        <dbReference type="EMBL" id="KAK2559083.1"/>
    </source>
</evidence>
<dbReference type="EMBL" id="JARQWQ010000042">
    <property type="protein sequence ID" value="KAK2559083.1"/>
    <property type="molecule type" value="Genomic_DNA"/>
</dbReference>
<sequence>MKFSVEREWIKAVRGATGKPDYGMLNMDNQLEEVIGNKLELVGLVIDSYLFELGKTLTSKLSRSKATGLVNPVFLFFPWAIFRHLLTLCRGYSSEVNTTRDGRKRVPSKTGQKNKSVYSGKSMIVVSKSTPFCIEYLMKNQRACVSFYIQRHTEDNYAIDSSLQSLMNSN</sequence>
<organism evidence="1 2">
    <name type="scientific">Acropora cervicornis</name>
    <name type="common">Staghorn coral</name>
    <dbReference type="NCBI Taxonomy" id="6130"/>
    <lineage>
        <taxon>Eukaryota</taxon>
        <taxon>Metazoa</taxon>
        <taxon>Cnidaria</taxon>
        <taxon>Anthozoa</taxon>
        <taxon>Hexacorallia</taxon>
        <taxon>Scleractinia</taxon>
        <taxon>Astrocoeniina</taxon>
        <taxon>Acroporidae</taxon>
        <taxon>Acropora</taxon>
    </lineage>
</organism>
<accession>A0AAD9V2R1</accession>
<dbReference type="Proteomes" id="UP001249851">
    <property type="component" value="Unassembled WGS sequence"/>
</dbReference>
<name>A0AAD9V2R1_ACRCE</name>